<evidence type="ECO:0000313" key="2">
    <source>
        <dbReference type="EMBL" id="KAJ7975095.1"/>
    </source>
</evidence>
<name>A0AAD7Q5A0_QUISA</name>
<dbReference type="PANTHER" id="PTHR34130:SF8">
    <property type="entry name" value="TRANSMEMBRANE PROTEIN"/>
    <property type="match status" value="1"/>
</dbReference>
<dbReference type="GO" id="GO:0000428">
    <property type="term" value="C:DNA-directed RNA polymerase complex"/>
    <property type="evidence" value="ECO:0007669"/>
    <property type="project" value="UniProtKB-KW"/>
</dbReference>
<evidence type="ECO:0000313" key="3">
    <source>
        <dbReference type="Proteomes" id="UP001163823"/>
    </source>
</evidence>
<protein>
    <submittedName>
        <fullName evidence="2">DNA-directed RNA polymerase subunit beta like</fullName>
    </submittedName>
</protein>
<sequence>MGESTNLDLELNLHYPQEKYDEEEDDVLSFCDLPLSHSDCESETRPSSPIKTNHFEFCTTNLNPSINNPNGVVFCGKIIGSAKPRCKNPFLFRSDSLKKFSPVQSVKSMGRSRSVTGNHQYCSGSSTSSGNQLKILFGLSRIQPQLDLNEIKKRQSRRAPRPLVPAGGDVEMMISGTKRGGGGKSWWGLLRPFAKASLGCIPLV</sequence>
<gene>
    <name evidence="2" type="ORF">O6P43_005063</name>
</gene>
<keyword evidence="3" id="KW-1185">Reference proteome</keyword>
<evidence type="ECO:0000256" key="1">
    <source>
        <dbReference type="SAM" id="MobiDB-lite"/>
    </source>
</evidence>
<keyword evidence="2" id="KW-0804">Transcription</keyword>
<feature type="region of interest" description="Disordered" evidence="1">
    <location>
        <begin position="151"/>
        <end position="171"/>
    </location>
</feature>
<dbReference type="Proteomes" id="UP001163823">
    <property type="component" value="Chromosome 3"/>
</dbReference>
<proteinExistence type="predicted"/>
<reference evidence="2" key="1">
    <citation type="journal article" date="2023" name="Science">
        <title>Elucidation of the pathway for biosynthesis of saponin adjuvants from the soapbark tree.</title>
        <authorList>
            <person name="Reed J."/>
            <person name="Orme A."/>
            <person name="El-Demerdash A."/>
            <person name="Owen C."/>
            <person name="Martin L.B.B."/>
            <person name="Misra R.C."/>
            <person name="Kikuchi S."/>
            <person name="Rejzek M."/>
            <person name="Martin A.C."/>
            <person name="Harkess A."/>
            <person name="Leebens-Mack J."/>
            <person name="Louveau T."/>
            <person name="Stephenson M.J."/>
            <person name="Osbourn A."/>
        </authorList>
    </citation>
    <scope>NUCLEOTIDE SEQUENCE</scope>
    <source>
        <strain evidence="2">S10</strain>
    </source>
</reference>
<dbReference type="KEGG" id="qsa:O6P43_005063"/>
<accession>A0AAD7Q5A0</accession>
<dbReference type="EMBL" id="JARAOO010000003">
    <property type="protein sequence ID" value="KAJ7975095.1"/>
    <property type="molecule type" value="Genomic_DNA"/>
</dbReference>
<organism evidence="2 3">
    <name type="scientific">Quillaja saponaria</name>
    <name type="common">Soap bark tree</name>
    <dbReference type="NCBI Taxonomy" id="32244"/>
    <lineage>
        <taxon>Eukaryota</taxon>
        <taxon>Viridiplantae</taxon>
        <taxon>Streptophyta</taxon>
        <taxon>Embryophyta</taxon>
        <taxon>Tracheophyta</taxon>
        <taxon>Spermatophyta</taxon>
        <taxon>Magnoliopsida</taxon>
        <taxon>eudicotyledons</taxon>
        <taxon>Gunneridae</taxon>
        <taxon>Pentapetalae</taxon>
        <taxon>rosids</taxon>
        <taxon>fabids</taxon>
        <taxon>Fabales</taxon>
        <taxon>Quillajaceae</taxon>
        <taxon>Quillaja</taxon>
    </lineage>
</organism>
<comment type="caution">
    <text evidence="2">The sequence shown here is derived from an EMBL/GenBank/DDBJ whole genome shotgun (WGS) entry which is preliminary data.</text>
</comment>
<dbReference type="PANTHER" id="PTHR34130">
    <property type="entry name" value="OS08G0243800 PROTEIN"/>
    <property type="match status" value="1"/>
</dbReference>
<keyword evidence="2" id="KW-0240">DNA-directed RNA polymerase</keyword>
<dbReference type="AlphaFoldDB" id="A0AAD7Q5A0"/>